<dbReference type="CDD" id="cd01427">
    <property type="entry name" value="HAD_like"/>
    <property type="match status" value="1"/>
</dbReference>
<dbReference type="RefSeq" id="WP_390191325.1">
    <property type="nucleotide sequence ID" value="NZ_JBHMEP010000001.1"/>
</dbReference>
<gene>
    <name evidence="2" type="ORF">ACFFUV_08865</name>
</gene>
<dbReference type="InterPro" id="IPR036412">
    <property type="entry name" value="HAD-like_sf"/>
</dbReference>
<reference evidence="2 3" key="1">
    <citation type="submission" date="2024-09" db="EMBL/GenBank/DDBJ databases">
        <authorList>
            <person name="Sun Q."/>
            <person name="Mori K."/>
        </authorList>
    </citation>
    <scope>NUCLEOTIDE SEQUENCE [LARGE SCALE GENOMIC DNA]</scope>
    <source>
        <strain evidence="2 3">CECT 8064</strain>
    </source>
</reference>
<evidence type="ECO:0000313" key="2">
    <source>
        <dbReference type="EMBL" id="MFB9135072.1"/>
    </source>
</evidence>
<accession>A0ABV5HMX0</accession>
<evidence type="ECO:0000313" key="3">
    <source>
        <dbReference type="Proteomes" id="UP001589645"/>
    </source>
</evidence>
<dbReference type="Proteomes" id="UP001589645">
    <property type="component" value="Unassembled WGS sequence"/>
</dbReference>
<feature type="signal peptide" evidence="1">
    <location>
        <begin position="1"/>
        <end position="26"/>
    </location>
</feature>
<dbReference type="Pfam" id="PF12710">
    <property type="entry name" value="HAD"/>
    <property type="match status" value="1"/>
</dbReference>
<protein>
    <submittedName>
        <fullName evidence="2">HAD family hydrolase</fullName>
    </submittedName>
</protein>
<feature type="chain" id="PRO_5046751722" evidence="1">
    <location>
        <begin position="27"/>
        <end position="332"/>
    </location>
</feature>
<evidence type="ECO:0000256" key="1">
    <source>
        <dbReference type="SAM" id="SignalP"/>
    </source>
</evidence>
<dbReference type="Gene3D" id="3.40.50.1000">
    <property type="entry name" value="HAD superfamily/HAD-like"/>
    <property type="match status" value="1"/>
</dbReference>
<name>A0ABV5HMX0_9VIBR</name>
<dbReference type="InterPro" id="IPR023214">
    <property type="entry name" value="HAD_sf"/>
</dbReference>
<comment type="caution">
    <text evidence="2">The sequence shown here is derived from an EMBL/GenBank/DDBJ whole genome shotgun (WGS) entry which is preliminary data.</text>
</comment>
<dbReference type="SUPFAM" id="SSF56784">
    <property type="entry name" value="HAD-like"/>
    <property type="match status" value="1"/>
</dbReference>
<keyword evidence="3" id="KW-1185">Reference proteome</keyword>
<keyword evidence="2" id="KW-0378">Hydrolase</keyword>
<proteinExistence type="predicted"/>
<keyword evidence="1" id="KW-0732">Signal</keyword>
<organism evidence="2 3">
    <name type="scientific">Vibrio olivae</name>
    <dbReference type="NCBI Taxonomy" id="1243002"/>
    <lineage>
        <taxon>Bacteria</taxon>
        <taxon>Pseudomonadati</taxon>
        <taxon>Pseudomonadota</taxon>
        <taxon>Gammaproteobacteria</taxon>
        <taxon>Vibrionales</taxon>
        <taxon>Vibrionaceae</taxon>
        <taxon>Vibrio</taxon>
    </lineage>
</organism>
<sequence>MKIFVTSVRAIFIAMLSLALCQTAMAKESDPLPSWNDGPTKSAIIEFMDKATDEYSEQYVPLDERVATFDNDGTLWSEKPLYFQLLFALDRVAQLAKDHPQWPKTPPFSYVLNGETDKLSTQDILTIVEATHSGMSSDEFDKIVKDWISTAKHPTTGKPYTSMVFKPMLELMNYFRSHGFKTFIVSGGGNAFMRAWVSSTYNIPPEQVIGSRMAAEYQLIDGKPQITRLPELVVNNDKAMKPVEIYQAIGRRPVAAFGNSDGDLAMLQWTIAGEGPRLAMFVHHTDAKREWQYDRHSSVGKLDKGLDEAKAGGWLIADMKKDWKQIYPGDDK</sequence>
<dbReference type="GO" id="GO:0016787">
    <property type="term" value="F:hydrolase activity"/>
    <property type="evidence" value="ECO:0007669"/>
    <property type="project" value="UniProtKB-KW"/>
</dbReference>
<dbReference type="EMBL" id="JBHMEP010000001">
    <property type="protein sequence ID" value="MFB9135072.1"/>
    <property type="molecule type" value="Genomic_DNA"/>
</dbReference>